<evidence type="ECO:0000313" key="2">
    <source>
        <dbReference type="EMBL" id="GAA4809836.1"/>
    </source>
</evidence>
<comment type="caution">
    <text evidence="2">The sequence shown here is derived from an EMBL/GenBank/DDBJ whole genome shotgun (WGS) entry which is preliminary data.</text>
</comment>
<reference evidence="3" key="1">
    <citation type="journal article" date="2019" name="Int. J. Syst. Evol. Microbiol.">
        <title>The Global Catalogue of Microorganisms (GCM) 10K type strain sequencing project: providing services to taxonomists for standard genome sequencing and annotation.</title>
        <authorList>
            <consortium name="The Broad Institute Genomics Platform"/>
            <consortium name="The Broad Institute Genome Sequencing Center for Infectious Disease"/>
            <person name="Wu L."/>
            <person name="Ma J."/>
        </authorList>
    </citation>
    <scope>NUCLEOTIDE SEQUENCE [LARGE SCALE GENOMIC DNA]</scope>
    <source>
        <strain evidence="3">JCM 18081</strain>
    </source>
</reference>
<dbReference type="EMBL" id="BAABIG010000047">
    <property type="protein sequence ID" value="GAA4809836.1"/>
    <property type="molecule type" value="Genomic_DNA"/>
</dbReference>
<protein>
    <submittedName>
        <fullName evidence="2">Uncharacterized protein</fullName>
    </submittedName>
</protein>
<evidence type="ECO:0000313" key="3">
    <source>
        <dbReference type="Proteomes" id="UP001501265"/>
    </source>
</evidence>
<sequence>MTDAVPGTRTVPPREPVNGRPLKAVVSVPPPDRRPPLGVRGSHATNAVPRTAPDRPAADRGPVGRATPTRTSGILDAR</sequence>
<proteinExistence type="predicted"/>
<organism evidence="2 3">
    <name type="scientific">Streptomyces ziwulingensis</name>
    <dbReference type="NCBI Taxonomy" id="1045501"/>
    <lineage>
        <taxon>Bacteria</taxon>
        <taxon>Bacillati</taxon>
        <taxon>Actinomycetota</taxon>
        <taxon>Actinomycetes</taxon>
        <taxon>Kitasatosporales</taxon>
        <taxon>Streptomycetaceae</taxon>
        <taxon>Streptomyces</taxon>
    </lineage>
</organism>
<accession>A0ABP9CG94</accession>
<keyword evidence="3" id="KW-1185">Reference proteome</keyword>
<dbReference type="Proteomes" id="UP001501265">
    <property type="component" value="Unassembled WGS sequence"/>
</dbReference>
<feature type="region of interest" description="Disordered" evidence="1">
    <location>
        <begin position="1"/>
        <end position="78"/>
    </location>
</feature>
<gene>
    <name evidence="2" type="ORF">GCM10023220_45840</name>
</gene>
<name>A0ABP9CG94_9ACTN</name>
<evidence type="ECO:0000256" key="1">
    <source>
        <dbReference type="SAM" id="MobiDB-lite"/>
    </source>
</evidence>